<dbReference type="GeneID" id="25564359"/>
<accession>A0A0L0D8I1</accession>
<feature type="transmembrane region" description="Helical" evidence="1">
    <location>
        <begin position="133"/>
        <end position="153"/>
    </location>
</feature>
<dbReference type="EMBL" id="GL349451">
    <property type="protein sequence ID" value="KNC48391.1"/>
    <property type="molecule type" value="Genomic_DNA"/>
</dbReference>
<evidence type="ECO:0000256" key="1">
    <source>
        <dbReference type="SAM" id="Phobius"/>
    </source>
</evidence>
<keyword evidence="3" id="KW-1185">Reference proteome</keyword>
<keyword evidence="1" id="KW-1133">Transmembrane helix</keyword>
<feature type="transmembrane region" description="Helical" evidence="1">
    <location>
        <begin position="226"/>
        <end position="245"/>
    </location>
</feature>
<feature type="transmembrane region" description="Helical" evidence="1">
    <location>
        <begin position="12"/>
        <end position="32"/>
    </location>
</feature>
<protein>
    <submittedName>
        <fullName evidence="2">Uncharacterized protein</fullName>
    </submittedName>
</protein>
<keyword evidence="1" id="KW-0472">Membrane</keyword>
<gene>
    <name evidence="2" type="ORF">AMSG_04840</name>
</gene>
<sequence length="258" mass="27155">MNTPTEVYASAWTARLLAAFLALTVVLCLSRATGIHPLPIAAGLVVTGYVAPSMGAPHPADVGKVLATYPIITGVWCALGMVMLPPMYSWISPLLLTALTHPAYLYLLITLIDAAVISLFAGPLHAASKPFSLVPTLAFMAWITLARFPLAWLQAAAIDAMHAVLAGLVPWPLAVPAPLPSWAAVVVAEPLVAPCTSQLVVDVVFAALLAHAILAASSYIRPLHVFAYRHALVIACALGMGNMLARHIFLHNILAIAA</sequence>
<evidence type="ECO:0000313" key="3">
    <source>
        <dbReference type="Proteomes" id="UP000054408"/>
    </source>
</evidence>
<feature type="transmembrane region" description="Helical" evidence="1">
    <location>
        <begin position="68"/>
        <end position="91"/>
    </location>
</feature>
<feature type="transmembrane region" description="Helical" evidence="1">
    <location>
        <begin position="38"/>
        <end position="56"/>
    </location>
</feature>
<dbReference type="AlphaFoldDB" id="A0A0L0D8I1"/>
<name>A0A0L0D8I1_THETB</name>
<feature type="transmembrane region" description="Helical" evidence="1">
    <location>
        <begin position="199"/>
        <end position="220"/>
    </location>
</feature>
<evidence type="ECO:0000313" key="2">
    <source>
        <dbReference type="EMBL" id="KNC48391.1"/>
    </source>
</evidence>
<feature type="transmembrane region" description="Helical" evidence="1">
    <location>
        <begin position="173"/>
        <end position="192"/>
    </location>
</feature>
<reference evidence="2 3" key="1">
    <citation type="submission" date="2010-05" db="EMBL/GenBank/DDBJ databases">
        <title>The Genome Sequence of Thecamonas trahens ATCC 50062.</title>
        <authorList>
            <consortium name="The Broad Institute Genome Sequencing Platform"/>
            <person name="Russ C."/>
            <person name="Cuomo C."/>
            <person name="Shea T."/>
            <person name="Young S.K."/>
            <person name="Zeng Q."/>
            <person name="Koehrsen M."/>
            <person name="Haas B."/>
            <person name="Borodovsky M."/>
            <person name="Guigo R."/>
            <person name="Alvarado L."/>
            <person name="Berlin A."/>
            <person name="Bochicchio J."/>
            <person name="Borenstein D."/>
            <person name="Chapman S."/>
            <person name="Chen Z."/>
            <person name="Freedman E."/>
            <person name="Gellesch M."/>
            <person name="Goldberg J."/>
            <person name="Griggs A."/>
            <person name="Gujja S."/>
            <person name="Heilman E."/>
            <person name="Heiman D."/>
            <person name="Hepburn T."/>
            <person name="Howarth C."/>
            <person name="Jen D."/>
            <person name="Larson L."/>
            <person name="Mehta T."/>
            <person name="Park D."/>
            <person name="Pearson M."/>
            <person name="Roberts A."/>
            <person name="Saif S."/>
            <person name="Shenoy N."/>
            <person name="Sisk P."/>
            <person name="Stolte C."/>
            <person name="Sykes S."/>
            <person name="Thomson T."/>
            <person name="Walk T."/>
            <person name="White J."/>
            <person name="Yandava C."/>
            <person name="Burger G."/>
            <person name="Gray M.W."/>
            <person name="Holland P.W.H."/>
            <person name="King N."/>
            <person name="Lang F.B.F."/>
            <person name="Roger A.J."/>
            <person name="Ruiz-Trillo I."/>
            <person name="Lander E."/>
            <person name="Nusbaum C."/>
        </authorList>
    </citation>
    <scope>NUCLEOTIDE SEQUENCE [LARGE SCALE GENOMIC DNA]</scope>
    <source>
        <strain evidence="2 3">ATCC 50062</strain>
    </source>
</reference>
<proteinExistence type="predicted"/>
<keyword evidence="1" id="KW-0812">Transmembrane</keyword>
<feature type="transmembrane region" description="Helical" evidence="1">
    <location>
        <begin position="103"/>
        <end position="121"/>
    </location>
</feature>
<organism evidence="2 3">
    <name type="scientific">Thecamonas trahens ATCC 50062</name>
    <dbReference type="NCBI Taxonomy" id="461836"/>
    <lineage>
        <taxon>Eukaryota</taxon>
        <taxon>Apusozoa</taxon>
        <taxon>Apusomonadida</taxon>
        <taxon>Apusomonadidae</taxon>
        <taxon>Thecamonas</taxon>
    </lineage>
</organism>
<dbReference type="RefSeq" id="XP_013758508.1">
    <property type="nucleotide sequence ID" value="XM_013903054.1"/>
</dbReference>
<dbReference type="Proteomes" id="UP000054408">
    <property type="component" value="Unassembled WGS sequence"/>
</dbReference>